<feature type="transmembrane region" description="Helical" evidence="7">
    <location>
        <begin position="201"/>
        <end position="220"/>
    </location>
</feature>
<reference evidence="9 10" key="1">
    <citation type="submission" date="2018-06" db="EMBL/GenBank/DDBJ databases">
        <title>Sphaerisporangium craniellae sp. nov., isolated from a marine sponge in the South China Sea.</title>
        <authorList>
            <person name="Li L."/>
        </authorList>
    </citation>
    <scope>NUCLEOTIDE SEQUENCE [LARGE SCALE GENOMIC DNA]</scope>
    <source>
        <strain evidence="9 10">LHW63015</strain>
    </source>
</reference>
<evidence type="ECO:0000256" key="4">
    <source>
        <dbReference type="ARBA" id="ARBA00022692"/>
    </source>
</evidence>
<feature type="transmembrane region" description="Helical" evidence="7">
    <location>
        <begin position="165"/>
        <end position="189"/>
    </location>
</feature>
<dbReference type="Gene3D" id="1.20.1250.20">
    <property type="entry name" value="MFS general substrate transporter like domains"/>
    <property type="match status" value="1"/>
</dbReference>
<dbReference type="GO" id="GO:0005886">
    <property type="term" value="C:plasma membrane"/>
    <property type="evidence" value="ECO:0007669"/>
    <property type="project" value="UniProtKB-SubCell"/>
</dbReference>
<organism evidence="9 10">
    <name type="scientific">Spongiactinospora rosea</name>
    <dbReference type="NCBI Taxonomy" id="2248750"/>
    <lineage>
        <taxon>Bacteria</taxon>
        <taxon>Bacillati</taxon>
        <taxon>Actinomycetota</taxon>
        <taxon>Actinomycetes</taxon>
        <taxon>Streptosporangiales</taxon>
        <taxon>Streptosporangiaceae</taxon>
        <taxon>Spongiactinospora</taxon>
    </lineage>
</organism>
<dbReference type="SUPFAM" id="SSF103473">
    <property type="entry name" value="MFS general substrate transporter"/>
    <property type="match status" value="1"/>
</dbReference>
<keyword evidence="6 7" id="KW-0472">Membrane</keyword>
<evidence type="ECO:0000256" key="3">
    <source>
        <dbReference type="ARBA" id="ARBA00022475"/>
    </source>
</evidence>
<feature type="transmembrane region" description="Helical" evidence="7">
    <location>
        <begin position="12"/>
        <end position="39"/>
    </location>
</feature>
<feature type="transmembrane region" description="Helical" evidence="7">
    <location>
        <begin position="333"/>
        <end position="352"/>
    </location>
</feature>
<feature type="transmembrane region" description="Helical" evidence="7">
    <location>
        <begin position="405"/>
        <end position="422"/>
    </location>
</feature>
<sequence>MTTTAAKAGWKEWVGLAVLVLPVLLVSMDLSVLFFALPLLSQDLTPTGSQLLWIVDIYGFFLAGLLITMGSLGDRIGRKRLLMLGALAFGGASVLAAYSTSAEMLIAARALLGLGGATLAPSTLSLLRNMFHDDAQRRTAIGVWTGAFSGGLAIGPIIAGALLEFFWWGSVFLINVPVMVLLLVLGALLLPEYKDPNPGRFDLLSALLSMVAVLSIIYGVKQIAEDGVTTTSLVAIGAGALVGLVFVIRQIRMTHPLIDPSLFRRGAFTGSIVANTMVTFAAAGLGMLAVQYLQVVLGISPFRAALWMLPTMLGTIVGVTLASLLAKRIRPGYVIGLGLLIGAAGFALVSQVQVGSSVVALLTGYIVVTLGLGLVIALATDLIVAAAPPERAGAAAALSETASEFGGALGIATLGSVAIAVYRERMSTRIPEQLTGEAAEASGATLGGAVAVAEQAPAGVKGPLLENAFASFTEGFHFAAYLSTGVLVLMAVLVVVLLRRMRMPQSAGPS</sequence>
<evidence type="ECO:0000256" key="7">
    <source>
        <dbReference type="SAM" id="Phobius"/>
    </source>
</evidence>
<dbReference type="CDD" id="cd17321">
    <property type="entry name" value="MFS_MMR_MDR_like"/>
    <property type="match status" value="1"/>
</dbReference>
<keyword evidence="4 7" id="KW-0812">Transmembrane</keyword>
<feature type="transmembrane region" description="Helical" evidence="7">
    <location>
        <begin position="272"/>
        <end position="293"/>
    </location>
</feature>
<gene>
    <name evidence="9" type="ORF">DP939_07145</name>
</gene>
<feature type="transmembrane region" description="Helical" evidence="7">
    <location>
        <begin position="478"/>
        <end position="498"/>
    </location>
</feature>
<dbReference type="InterPro" id="IPR011701">
    <property type="entry name" value="MFS"/>
</dbReference>
<dbReference type="PANTHER" id="PTHR42718:SF47">
    <property type="entry name" value="METHYL VIOLOGEN RESISTANCE PROTEIN SMVA"/>
    <property type="match status" value="1"/>
</dbReference>
<feature type="transmembrane region" description="Helical" evidence="7">
    <location>
        <begin position="139"/>
        <end position="159"/>
    </location>
</feature>
<evidence type="ECO:0000259" key="8">
    <source>
        <dbReference type="PROSITE" id="PS50850"/>
    </source>
</evidence>
<evidence type="ECO:0000313" key="10">
    <source>
        <dbReference type="Proteomes" id="UP000253303"/>
    </source>
</evidence>
<feature type="transmembrane region" description="Helical" evidence="7">
    <location>
        <begin position="51"/>
        <end position="69"/>
    </location>
</feature>
<name>A0A366M3L9_9ACTN</name>
<feature type="transmembrane region" description="Helical" evidence="7">
    <location>
        <begin position="305"/>
        <end position="326"/>
    </location>
</feature>
<feature type="transmembrane region" description="Helical" evidence="7">
    <location>
        <begin position="81"/>
        <end position="100"/>
    </location>
</feature>
<keyword evidence="10" id="KW-1185">Reference proteome</keyword>
<dbReference type="Pfam" id="PF07690">
    <property type="entry name" value="MFS_1"/>
    <property type="match status" value="1"/>
</dbReference>
<evidence type="ECO:0000256" key="5">
    <source>
        <dbReference type="ARBA" id="ARBA00022989"/>
    </source>
</evidence>
<dbReference type="OrthoDB" id="3218509at2"/>
<keyword evidence="5 7" id="KW-1133">Transmembrane helix</keyword>
<evidence type="ECO:0000256" key="2">
    <source>
        <dbReference type="ARBA" id="ARBA00022448"/>
    </source>
</evidence>
<dbReference type="PANTHER" id="PTHR42718">
    <property type="entry name" value="MAJOR FACILITATOR SUPERFAMILY MULTIDRUG TRANSPORTER MFSC"/>
    <property type="match status" value="1"/>
</dbReference>
<evidence type="ECO:0000256" key="1">
    <source>
        <dbReference type="ARBA" id="ARBA00004651"/>
    </source>
</evidence>
<feature type="domain" description="Major facilitator superfamily (MFS) profile" evidence="8">
    <location>
        <begin position="15"/>
        <end position="503"/>
    </location>
</feature>
<keyword evidence="2" id="KW-0813">Transport</keyword>
<protein>
    <submittedName>
        <fullName evidence="9">MFS transporter</fullName>
    </submittedName>
</protein>
<dbReference type="Proteomes" id="UP000253303">
    <property type="component" value="Unassembled WGS sequence"/>
</dbReference>
<dbReference type="InterPro" id="IPR020846">
    <property type="entry name" value="MFS_dom"/>
</dbReference>
<dbReference type="GO" id="GO:0022857">
    <property type="term" value="F:transmembrane transporter activity"/>
    <property type="evidence" value="ECO:0007669"/>
    <property type="project" value="InterPro"/>
</dbReference>
<accession>A0A366M3L9</accession>
<comment type="caution">
    <text evidence="9">The sequence shown here is derived from an EMBL/GenBank/DDBJ whole genome shotgun (WGS) entry which is preliminary data.</text>
</comment>
<feature type="transmembrane region" description="Helical" evidence="7">
    <location>
        <begin position="358"/>
        <end position="384"/>
    </location>
</feature>
<feature type="transmembrane region" description="Helical" evidence="7">
    <location>
        <begin position="106"/>
        <end position="127"/>
    </location>
</feature>
<dbReference type="EMBL" id="QMEY01000002">
    <property type="protein sequence ID" value="RBQ20838.1"/>
    <property type="molecule type" value="Genomic_DNA"/>
</dbReference>
<comment type="subcellular location">
    <subcellularLocation>
        <location evidence="1">Cell membrane</location>
        <topology evidence="1">Multi-pass membrane protein</topology>
    </subcellularLocation>
</comment>
<dbReference type="PROSITE" id="PS50850">
    <property type="entry name" value="MFS"/>
    <property type="match status" value="1"/>
</dbReference>
<keyword evidence="3" id="KW-1003">Cell membrane</keyword>
<feature type="transmembrane region" description="Helical" evidence="7">
    <location>
        <begin position="232"/>
        <end position="251"/>
    </location>
</feature>
<proteinExistence type="predicted"/>
<dbReference type="Gene3D" id="1.20.1720.10">
    <property type="entry name" value="Multidrug resistance protein D"/>
    <property type="match status" value="1"/>
</dbReference>
<evidence type="ECO:0000313" key="9">
    <source>
        <dbReference type="EMBL" id="RBQ20838.1"/>
    </source>
</evidence>
<dbReference type="AlphaFoldDB" id="A0A366M3L9"/>
<dbReference type="InterPro" id="IPR036259">
    <property type="entry name" value="MFS_trans_sf"/>
</dbReference>
<evidence type="ECO:0000256" key="6">
    <source>
        <dbReference type="ARBA" id="ARBA00023136"/>
    </source>
</evidence>